<dbReference type="CDD" id="cd00090">
    <property type="entry name" value="HTH_ARSR"/>
    <property type="match status" value="1"/>
</dbReference>
<dbReference type="PROSITE" id="PS50987">
    <property type="entry name" value="HTH_ARSR_2"/>
    <property type="match status" value="1"/>
</dbReference>
<dbReference type="SMART" id="SM00418">
    <property type="entry name" value="HTH_ARSR"/>
    <property type="match status" value="1"/>
</dbReference>
<dbReference type="InterPro" id="IPR011991">
    <property type="entry name" value="ArsR-like_HTH"/>
</dbReference>
<dbReference type="AlphaFoldDB" id="A0A5B8RET6"/>
<feature type="domain" description="HTH arsR-type" evidence="1">
    <location>
        <begin position="1"/>
        <end position="94"/>
    </location>
</feature>
<sequence>MSEGPNIVRVAALIGDNARAEILTALMSDRAMTATELAHLSGVTRQTASFHLGKLLEEGLVVVDRQGRHRYFRIAGSDVAELIESIMGVAFRSGGKRPVTGPRDPGLRRARICYDHLAGEVSVELYEAMLRHDVLRNDNGGIWLTDRGRRWFGCLGVDTDALDSRKRIFCRPCLDWSERRHHLAGALGAALLGRLQALGWAARTPDSRTVTLTQEDEESLWAMFTRAT</sequence>
<protein>
    <recommendedName>
        <fullName evidence="1">HTH arsR-type domain-containing protein</fullName>
    </recommendedName>
</protein>
<dbReference type="NCBIfam" id="NF033788">
    <property type="entry name" value="HTH_metalloreg"/>
    <property type="match status" value="1"/>
</dbReference>
<dbReference type="GO" id="GO:0010288">
    <property type="term" value="P:response to lead ion"/>
    <property type="evidence" value="ECO:0007669"/>
    <property type="project" value="TreeGrafter"/>
</dbReference>
<reference evidence="2" key="1">
    <citation type="submission" date="2019-06" db="EMBL/GenBank/DDBJ databases">
        <authorList>
            <person name="Murdoch R.W."/>
            <person name="Fathepure B."/>
        </authorList>
    </citation>
    <scope>NUCLEOTIDE SEQUENCE</scope>
</reference>
<dbReference type="InterPro" id="IPR036390">
    <property type="entry name" value="WH_DNA-bd_sf"/>
</dbReference>
<dbReference type="Gene3D" id="1.10.10.10">
    <property type="entry name" value="Winged helix-like DNA-binding domain superfamily/Winged helix DNA-binding domain"/>
    <property type="match status" value="1"/>
</dbReference>
<dbReference type="Pfam" id="PF12840">
    <property type="entry name" value="HTH_20"/>
    <property type="match status" value="1"/>
</dbReference>
<dbReference type="GO" id="GO:0003677">
    <property type="term" value="F:DNA binding"/>
    <property type="evidence" value="ECO:0007669"/>
    <property type="project" value="TreeGrafter"/>
</dbReference>
<dbReference type="GO" id="GO:0046686">
    <property type="term" value="P:response to cadmium ion"/>
    <property type="evidence" value="ECO:0007669"/>
    <property type="project" value="TreeGrafter"/>
</dbReference>
<name>A0A5B8RET6_9ZZZZ</name>
<dbReference type="GO" id="GO:0097063">
    <property type="term" value="F:cadmium ion sensor activity"/>
    <property type="evidence" value="ECO:0007669"/>
    <property type="project" value="TreeGrafter"/>
</dbReference>
<dbReference type="SUPFAM" id="SSF46785">
    <property type="entry name" value="Winged helix' DNA-binding domain"/>
    <property type="match status" value="1"/>
</dbReference>
<dbReference type="PANTHER" id="PTHR39168">
    <property type="entry name" value="TRANSCRIPTIONAL REGULATOR-RELATED"/>
    <property type="match status" value="1"/>
</dbReference>
<dbReference type="InterPro" id="IPR052543">
    <property type="entry name" value="HTH_Metal-responsive_Reg"/>
</dbReference>
<evidence type="ECO:0000313" key="2">
    <source>
        <dbReference type="EMBL" id="QEA05345.1"/>
    </source>
</evidence>
<proteinExistence type="predicted"/>
<organism evidence="2">
    <name type="scientific">uncultured organism</name>
    <dbReference type="NCBI Taxonomy" id="155900"/>
    <lineage>
        <taxon>unclassified sequences</taxon>
        <taxon>environmental samples</taxon>
    </lineage>
</organism>
<dbReference type="GO" id="GO:0003700">
    <property type="term" value="F:DNA-binding transcription factor activity"/>
    <property type="evidence" value="ECO:0007669"/>
    <property type="project" value="InterPro"/>
</dbReference>
<evidence type="ECO:0000259" key="1">
    <source>
        <dbReference type="PROSITE" id="PS50987"/>
    </source>
</evidence>
<dbReference type="GO" id="GO:0032791">
    <property type="term" value="F:lead ion binding"/>
    <property type="evidence" value="ECO:0007669"/>
    <property type="project" value="TreeGrafter"/>
</dbReference>
<dbReference type="EMBL" id="MN079099">
    <property type="protein sequence ID" value="QEA05345.1"/>
    <property type="molecule type" value="Genomic_DNA"/>
</dbReference>
<dbReference type="PANTHER" id="PTHR39168:SF1">
    <property type="entry name" value="TRANSCRIPTIONAL REGULATORY PROTEIN"/>
    <property type="match status" value="1"/>
</dbReference>
<dbReference type="InterPro" id="IPR001845">
    <property type="entry name" value="HTH_ArsR_DNA-bd_dom"/>
</dbReference>
<gene>
    <name evidence="2" type="ORF">KBTEX_01665</name>
</gene>
<dbReference type="InterPro" id="IPR036388">
    <property type="entry name" value="WH-like_DNA-bd_sf"/>
</dbReference>
<accession>A0A5B8RET6</accession>